<feature type="domain" description="Solute-binding protein family 5" evidence="3">
    <location>
        <begin position="105"/>
        <end position="506"/>
    </location>
</feature>
<dbReference type="PIRSF" id="PIRSF002741">
    <property type="entry name" value="MppA"/>
    <property type="match status" value="1"/>
</dbReference>
<dbReference type="GO" id="GO:0043190">
    <property type="term" value="C:ATP-binding cassette (ABC) transporter complex"/>
    <property type="evidence" value="ECO:0007669"/>
    <property type="project" value="InterPro"/>
</dbReference>
<sequence>MKKNITQKIVLLLAAFILQTQAAWAAHAIAFFGEPKYPADFTHFDYINPHAPKGGSMVLSLVTLNSSFDKFNPYSLRGVPAPGLAELVFETLTINGLDEPNTQYGLLADDIEVAPDFGSTIFRINALARFSNGDPVTAYDVEYSFKVMTSKAVSPRYSAYFSEIESVDVLDERRIRFVFKRKGRDLSFIAGSLPVFSPKWGKSNQGDVAFADLRFESPIASGPYTIEQARSGRDIIYRRNPEYWGKDIPVQRGTFNFDQIIYKLYKDRDTQVAALRAGEYDFLSENQMRYWCCQYIGKRFDSGEIQKRRFLHANPPAMNGWVLNLRKPRFQDIRVRKALNYALDFEWINDKIFDSEFSRVDSYFSNTTLAAKGLPSEEELALLEPWRDQLPEAVFGPMFEQPTTVPPHRLRDNLDIALQLLAEAGWHYRDGVLRNQNGEPFIIEVAGTRRQSPFTDPIYRNLAKIGIQVRTNLADAATLRTRLRDFDFDYTSVSLREARMPGDELWRAFNSASADRPGSENIAGVKSPVVDALIKQLLNATSQQELETVASALDRVLIHNHYFIPWRYLKNHYVMFNQRLQYPQTLPLYYAATDWAVRTWWDGHSTPNTD</sequence>
<evidence type="ECO:0000259" key="3">
    <source>
        <dbReference type="Pfam" id="PF00496"/>
    </source>
</evidence>
<protein>
    <submittedName>
        <fullName evidence="4">ABC transporter substrate-binding protein</fullName>
    </submittedName>
</protein>
<evidence type="ECO:0000313" key="5">
    <source>
        <dbReference type="Proteomes" id="UP000216101"/>
    </source>
</evidence>
<reference evidence="5" key="1">
    <citation type="submission" date="2017-05" db="EMBL/GenBank/DDBJ databases">
        <authorList>
            <person name="Barney B.M."/>
        </authorList>
    </citation>
    <scope>NUCLEOTIDE SEQUENCE [LARGE SCALE GENOMIC DNA]</scope>
    <source>
        <strain evidence="5">PSBB022</strain>
    </source>
</reference>
<name>A0A266Q6W6_9GAMM</name>
<keyword evidence="5" id="KW-1185">Reference proteome</keyword>
<dbReference type="PANTHER" id="PTHR30290">
    <property type="entry name" value="PERIPLASMIC BINDING COMPONENT OF ABC TRANSPORTER"/>
    <property type="match status" value="1"/>
</dbReference>
<dbReference type="EMBL" id="NHNI01000001">
    <property type="protein sequence ID" value="OZY85624.1"/>
    <property type="molecule type" value="Genomic_DNA"/>
</dbReference>
<dbReference type="Gene3D" id="3.40.190.10">
    <property type="entry name" value="Periplasmic binding protein-like II"/>
    <property type="match status" value="1"/>
</dbReference>
<dbReference type="InterPro" id="IPR030678">
    <property type="entry name" value="Peptide/Ni-bd"/>
</dbReference>
<evidence type="ECO:0000313" key="4">
    <source>
        <dbReference type="EMBL" id="OZY85624.1"/>
    </source>
</evidence>
<dbReference type="InterPro" id="IPR000914">
    <property type="entry name" value="SBP_5_dom"/>
</dbReference>
<dbReference type="AlphaFoldDB" id="A0A266Q6W6"/>
<dbReference type="RefSeq" id="WP_094983492.1">
    <property type="nucleotide sequence ID" value="NZ_NHNI01000001.1"/>
</dbReference>
<dbReference type="GO" id="GO:0030288">
    <property type="term" value="C:outer membrane-bounded periplasmic space"/>
    <property type="evidence" value="ECO:0007669"/>
    <property type="project" value="TreeGrafter"/>
</dbReference>
<dbReference type="GO" id="GO:0015833">
    <property type="term" value="P:peptide transport"/>
    <property type="evidence" value="ECO:0007669"/>
    <property type="project" value="TreeGrafter"/>
</dbReference>
<dbReference type="CDD" id="cd08497">
    <property type="entry name" value="MbnE-like"/>
    <property type="match status" value="1"/>
</dbReference>
<proteinExistence type="predicted"/>
<feature type="chain" id="PRO_5013012234" evidence="2">
    <location>
        <begin position="26"/>
        <end position="610"/>
    </location>
</feature>
<keyword evidence="1 2" id="KW-0732">Signal</keyword>
<dbReference type="Gene3D" id="3.10.105.10">
    <property type="entry name" value="Dipeptide-binding Protein, Domain 3"/>
    <property type="match status" value="1"/>
</dbReference>
<organism evidence="4 5">
    <name type="scientific">Cellvibrio mixtus</name>
    <dbReference type="NCBI Taxonomy" id="39650"/>
    <lineage>
        <taxon>Bacteria</taxon>
        <taxon>Pseudomonadati</taxon>
        <taxon>Pseudomonadota</taxon>
        <taxon>Gammaproteobacteria</taxon>
        <taxon>Cellvibrionales</taxon>
        <taxon>Cellvibrionaceae</taxon>
        <taxon>Cellvibrio</taxon>
    </lineage>
</organism>
<dbReference type="InterPro" id="IPR039424">
    <property type="entry name" value="SBP_5"/>
</dbReference>
<evidence type="ECO:0000256" key="2">
    <source>
        <dbReference type="SAM" id="SignalP"/>
    </source>
</evidence>
<feature type="signal peptide" evidence="2">
    <location>
        <begin position="1"/>
        <end position="25"/>
    </location>
</feature>
<comment type="caution">
    <text evidence="4">The sequence shown here is derived from an EMBL/GenBank/DDBJ whole genome shotgun (WGS) entry which is preliminary data.</text>
</comment>
<dbReference type="SUPFAM" id="SSF53850">
    <property type="entry name" value="Periplasmic binding protein-like II"/>
    <property type="match status" value="1"/>
</dbReference>
<dbReference type="PANTHER" id="PTHR30290:SF64">
    <property type="entry name" value="ABC TRANSPORTER PERIPLASMIC BINDING PROTEIN"/>
    <property type="match status" value="1"/>
</dbReference>
<dbReference type="GO" id="GO:1904680">
    <property type="term" value="F:peptide transmembrane transporter activity"/>
    <property type="evidence" value="ECO:0007669"/>
    <property type="project" value="TreeGrafter"/>
</dbReference>
<evidence type="ECO:0000256" key="1">
    <source>
        <dbReference type="ARBA" id="ARBA00022729"/>
    </source>
</evidence>
<dbReference type="Proteomes" id="UP000216101">
    <property type="component" value="Unassembled WGS sequence"/>
</dbReference>
<dbReference type="Pfam" id="PF00496">
    <property type="entry name" value="SBP_bac_5"/>
    <property type="match status" value="1"/>
</dbReference>
<accession>A0A266Q6W6</accession>
<gene>
    <name evidence="4" type="ORF">CBP51_00795</name>
</gene>
<dbReference type="GO" id="GO:0042884">
    <property type="term" value="P:microcin transport"/>
    <property type="evidence" value="ECO:0007669"/>
    <property type="project" value="TreeGrafter"/>
</dbReference>